<name>A0A975YMV2_9VIBR</name>
<keyword evidence="1" id="KW-0812">Transmembrane</keyword>
<gene>
    <name evidence="2" type="ORF">KNV97_15285</name>
</gene>
<evidence type="ECO:0000313" key="2">
    <source>
        <dbReference type="EMBL" id="QXO16830.1"/>
    </source>
</evidence>
<organism evidence="2 3">
    <name type="scientific">Vibrio ostreae</name>
    <dbReference type="NCBI Taxonomy" id="2841925"/>
    <lineage>
        <taxon>Bacteria</taxon>
        <taxon>Pseudomonadati</taxon>
        <taxon>Pseudomonadota</taxon>
        <taxon>Gammaproteobacteria</taxon>
        <taxon>Vibrionales</taxon>
        <taxon>Vibrionaceae</taxon>
        <taxon>Vibrio</taxon>
    </lineage>
</organism>
<dbReference type="EMBL" id="CP076643">
    <property type="protein sequence ID" value="QXO16830.1"/>
    <property type="molecule type" value="Genomic_DNA"/>
</dbReference>
<feature type="transmembrane region" description="Helical" evidence="1">
    <location>
        <begin position="29"/>
        <end position="46"/>
    </location>
</feature>
<dbReference type="AlphaFoldDB" id="A0A975YMV2"/>
<keyword evidence="3" id="KW-1185">Reference proteome</keyword>
<proteinExistence type="predicted"/>
<dbReference type="KEGG" id="vos:KNV97_15285"/>
<dbReference type="Proteomes" id="UP000694232">
    <property type="component" value="Chromosome 1"/>
</dbReference>
<evidence type="ECO:0000313" key="3">
    <source>
        <dbReference type="Proteomes" id="UP000694232"/>
    </source>
</evidence>
<accession>A0A975YMV2</accession>
<keyword evidence="1" id="KW-0472">Membrane</keyword>
<dbReference type="RefSeq" id="WP_218562265.1">
    <property type="nucleotide sequence ID" value="NZ_CP076643.1"/>
</dbReference>
<sequence length="152" mass="17036">MSDNEACAALFAALRSVQRKTVERCLLTIAVAGTVLVLLLYGNLFSQLASLTQPPKSTLYGVWKEKDVAPYLAQTIEIRPDVVLMDGRVVTTRYDYDGHSLRYRVGGQAYLFQMRNEDHTEMRLASSAHYNPTFQLSAPAGQLSENDKKHLQ</sequence>
<dbReference type="InterPro" id="IPR021271">
    <property type="entry name" value="DUF2850"/>
</dbReference>
<dbReference type="Pfam" id="PF11012">
    <property type="entry name" value="DUF2850"/>
    <property type="match status" value="1"/>
</dbReference>
<keyword evidence="1" id="KW-1133">Transmembrane helix</keyword>
<evidence type="ECO:0000256" key="1">
    <source>
        <dbReference type="SAM" id="Phobius"/>
    </source>
</evidence>
<protein>
    <submittedName>
        <fullName evidence="2">DUF2850 domain-containing protein</fullName>
    </submittedName>
</protein>
<reference evidence="2" key="1">
    <citation type="submission" date="2021-06" db="EMBL/GenBank/DDBJ databases">
        <title>Vibrio nov. sp., novel gut bacterium isolated from Yellow Sea oyster.</title>
        <authorList>
            <person name="Muhammad N."/>
            <person name="Nguyen T.H."/>
            <person name="Lee Y.-J."/>
            <person name="Ko J."/>
            <person name="Kim S.-G."/>
        </authorList>
    </citation>
    <scope>NUCLEOTIDE SEQUENCE</scope>
    <source>
        <strain evidence="2">OG9-811</strain>
    </source>
</reference>